<dbReference type="PANTHER" id="PTHR41930:SF1">
    <property type="entry name" value="DEPHOSPHO-COA KINASE"/>
    <property type="match status" value="1"/>
</dbReference>
<dbReference type="AlphaFoldDB" id="A0A554LKG5"/>
<comment type="caution">
    <text evidence="1">The sequence shown here is derived from an EMBL/GenBank/DDBJ whole genome shotgun (WGS) entry which is preliminary data.</text>
</comment>
<protein>
    <recommendedName>
        <fullName evidence="3">Dephospho-CoA kinase</fullName>
    </recommendedName>
</protein>
<dbReference type="Proteomes" id="UP000315689">
    <property type="component" value="Unassembled WGS sequence"/>
</dbReference>
<gene>
    <name evidence="1" type="ORF">CEN89_134</name>
</gene>
<evidence type="ECO:0008006" key="3">
    <source>
        <dbReference type="Google" id="ProtNLM"/>
    </source>
</evidence>
<dbReference type="InterPro" id="IPR027417">
    <property type="entry name" value="P-loop_NTPase"/>
</dbReference>
<dbReference type="Gene3D" id="3.40.50.300">
    <property type="entry name" value="P-loop containing nucleotide triphosphate hydrolases"/>
    <property type="match status" value="1"/>
</dbReference>
<evidence type="ECO:0000313" key="1">
    <source>
        <dbReference type="EMBL" id="TSC93351.1"/>
    </source>
</evidence>
<dbReference type="EMBL" id="VMGK01000003">
    <property type="protein sequence ID" value="TSC93351.1"/>
    <property type="molecule type" value="Genomic_DNA"/>
</dbReference>
<reference evidence="1 2" key="1">
    <citation type="submission" date="2017-07" db="EMBL/GenBank/DDBJ databases">
        <title>Mechanisms for carbon and nitrogen cycling indicate functional differentiation within the Candidate Phyla Radiation.</title>
        <authorList>
            <person name="Danczak R.E."/>
            <person name="Johnston M.D."/>
            <person name="Kenah C."/>
            <person name="Slattery M."/>
            <person name="Wrighton K.C."/>
            <person name="Wilkins M.J."/>
        </authorList>
    </citation>
    <scope>NUCLEOTIDE SEQUENCE [LARGE SCALE GENOMIC DNA]</scope>
    <source>
        <strain evidence="1">Licking1014_7</strain>
    </source>
</reference>
<sequence length="187" mass="21755">MKTIIAIVGMPGAGKSEVADYLIKKDYSYIRLGQITLDKLSEMKLVINEKNERKIREEFRKKFGMAAFAILNFPKINRLKGNIVIDGLYSWEEYLEFKKRFRNFYVLAVYSNPATRYGRLISRSEKHKNDIKNKYRSIALEEAKARDVAEIEHLNKGGPIAMANFTIVNQSNKKKLKEKVDEFLQQI</sequence>
<dbReference type="Pfam" id="PF13238">
    <property type="entry name" value="AAA_18"/>
    <property type="match status" value="1"/>
</dbReference>
<proteinExistence type="predicted"/>
<dbReference type="PANTHER" id="PTHR41930">
    <property type="entry name" value="UPF0200 PROTEIN MJ1399"/>
    <property type="match status" value="1"/>
</dbReference>
<dbReference type="SUPFAM" id="SSF52540">
    <property type="entry name" value="P-loop containing nucleoside triphosphate hydrolases"/>
    <property type="match status" value="1"/>
</dbReference>
<evidence type="ECO:0000313" key="2">
    <source>
        <dbReference type="Proteomes" id="UP000315689"/>
    </source>
</evidence>
<accession>A0A554LKG5</accession>
<organism evidence="1 2">
    <name type="scientific">Candidatus Berkelbacteria bacterium Licking1014_7</name>
    <dbReference type="NCBI Taxonomy" id="2017147"/>
    <lineage>
        <taxon>Bacteria</taxon>
        <taxon>Candidatus Berkelbacteria</taxon>
    </lineage>
</organism>
<name>A0A554LKG5_9BACT</name>